<dbReference type="PANTHER" id="PTHR13513">
    <property type="entry name" value="E3 UBIQUITIN-PROTEIN LIGASE UBR7"/>
    <property type="match status" value="1"/>
</dbReference>
<gene>
    <name evidence="2" type="ORF">OIU79_008775</name>
</gene>
<dbReference type="GO" id="GO:0005737">
    <property type="term" value="C:cytoplasm"/>
    <property type="evidence" value="ECO:0007669"/>
    <property type="project" value="TreeGrafter"/>
</dbReference>
<accession>A0A9Q0TJ79</accession>
<protein>
    <submittedName>
        <fullName evidence="2">E3 UBIQUITIN-PROTEIN LIGASE UBR7</fullName>
    </submittedName>
</protein>
<reference evidence="2" key="2">
    <citation type="journal article" date="2023" name="Int. J. Mol. Sci.">
        <title>De Novo Assembly and Annotation of 11 Diverse Shrub Willow (Salix) Genomes Reveals Novel Gene Organization in Sex-Linked Regions.</title>
        <authorList>
            <person name="Hyden B."/>
            <person name="Feng K."/>
            <person name="Yates T.B."/>
            <person name="Jawdy S."/>
            <person name="Cereghino C."/>
            <person name="Smart L.B."/>
            <person name="Muchero W."/>
        </authorList>
    </citation>
    <scope>NUCLEOTIDE SEQUENCE</scope>
    <source>
        <tissue evidence="2">Shoot tip</tissue>
    </source>
</reference>
<dbReference type="InterPro" id="IPR040204">
    <property type="entry name" value="UBR7"/>
</dbReference>
<evidence type="ECO:0000313" key="2">
    <source>
        <dbReference type="EMBL" id="KAJ6712627.1"/>
    </source>
</evidence>
<sequence length="193" mass="20492">MDDVFDDEVEQTVTIDEYLNNVEAEELNADLVLGEDEVTLTSTICSLLTSYPQKIWAAGGQKGDTTSSNAKSKGVLENVSSACGSGKLGIDICAHDSSEKDNTTANSNSQTVAARNASVAGESSGKSSGPNDSDQCTKDTNLHTTCALGIDVEVTSLVSGGKPSFLSKSWRDILCRCEKCLYMYNQKQTKSSP</sequence>
<evidence type="ECO:0000256" key="1">
    <source>
        <dbReference type="SAM" id="MobiDB-lite"/>
    </source>
</evidence>
<organism evidence="2 3">
    <name type="scientific">Salix purpurea</name>
    <name type="common">Purple osier willow</name>
    <dbReference type="NCBI Taxonomy" id="77065"/>
    <lineage>
        <taxon>Eukaryota</taxon>
        <taxon>Viridiplantae</taxon>
        <taxon>Streptophyta</taxon>
        <taxon>Embryophyta</taxon>
        <taxon>Tracheophyta</taxon>
        <taxon>Spermatophyta</taxon>
        <taxon>Magnoliopsida</taxon>
        <taxon>eudicotyledons</taxon>
        <taxon>Gunneridae</taxon>
        <taxon>Pentapetalae</taxon>
        <taxon>rosids</taxon>
        <taxon>fabids</taxon>
        <taxon>Malpighiales</taxon>
        <taxon>Salicaceae</taxon>
        <taxon>Saliceae</taxon>
        <taxon>Salix</taxon>
    </lineage>
</organism>
<keyword evidence="3" id="KW-1185">Reference proteome</keyword>
<feature type="compositionally biased region" description="Polar residues" evidence="1">
    <location>
        <begin position="124"/>
        <end position="134"/>
    </location>
</feature>
<dbReference type="GO" id="GO:0008270">
    <property type="term" value="F:zinc ion binding"/>
    <property type="evidence" value="ECO:0007669"/>
    <property type="project" value="InterPro"/>
</dbReference>
<dbReference type="EMBL" id="JAPFFK010000015">
    <property type="protein sequence ID" value="KAJ6712627.1"/>
    <property type="molecule type" value="Genomic_DNA"/>
</dbReference>
<comment type="caution">
    <text evidence="2">The sequence shown here is derived from an EMBL/GenBank/DDBJ whole genome shotgun (WGS) entry which is preliminary data.</text>
</comment>
<dbReference type="OrthoDB" id="10376796at2759"/>
<proteinExistence type="predicted"/>
<dbReference type="AlphaFoldDB" id="A0A9Q0TJ79"/>
<evidence type="ECO:0000313" key="3">
    <source>
        <dbReference type="Proteomes" id="UP001151532"/>
    </source>
</evidence>
<feature type="compositionally biased region" description="Polar residues" evidence="1">
    <location>
        <begin position="103"/>
        <end position="113"/>
    </location>
</feature>
<dbReference type="PANTHER" id="PTHR13513:SF9">
    <property type="entry name" value="E3 UBIQUITIN-PROTEIN LIGASE UBR7-RELATED"/>
    <property type="match status" value="1"/>
</dbReference>
<dbReference type="GO" id="GO:0061630">
    <property type="term" value="F:ubiquitin protein ligase activity"/>
    <property type="evidence" value="ECO:0007669"/>
    <property type="project" value="InterPro"/>
</dbReference>
<name>A0A9Q0TJ79_SALPP</name>
<dbReference type="Proteomes" id="UP001151532">
    <property type="component" value="Chromosome 1"/>
</dbReference>
<feature type="region of interest" description="Disordered" evidence="1">
    <location>
        <begin position="98"/>
        <end position="136"/>
    </location>
</feature>
<reference evidence="2" key="1">
    <citation type="submission" date="2022-11" db="EMBL/GenBank/DDBJ databases">
        <authorList>
            <person name="Hyden B.L."/>
            <person name="Feng K."/>
            <person name="Yates T."/>
            <person name="Jawdy S."/>
            <person name="Smart L.B."/>
            <person name="Muchero W."/>
        </authorList>
    </citation>
    <scope>NUCLEOTIDE SEQUENCE</scope>
    <source>
        <tissue evidence="2">Shoot tip</tissue>
    </source>
</reference>